<dbReference type="STRING" id="1388748.GCA_000463155_02864"/>
<dbReference type="PIRSF" id="PIRSF034586">
    <property type="entry name" value="Vir_effector_SfrC"/>
    <property type="match status" value="1"/>
</dbReference>
<evidence type="ECO:0008006" key="3">
    <source>
        <dbReference type="Google" id="ProtNLM"/>
    </source>
</evidence>
<comment type="caution">
    <text evidence="1">The sequence shown here is derived from an EMBL/GenBank/DDBJ whole genome shotgun (WGS) entry which is preliminary data.</text>
</comment>
<evidence type="ECO:0000313" key="2">
    <source>
        <dbReference type="Proteomes" id="UP000240212"/>
    </source>
</evidence>
<name>A0A2P8VMW0_9ENTR</name>
<proteinExistence type="predicted"/>
<protein>
    <recommendedName>
        <fullName evidence="3">Virulence factor</fullName>
    </recommendedName>
</protein>
<dbReference type="Proteomes" id="UP000240212">
    <property type="component" value="Unassembled WGS sequence"/>
</dbReference>
<dbReference type="AlphaFoldDB" id="A0A2P8VMW0"/>
<dbReference type="InterPro" id="IPR017030">
    <property type="entry name" value="Vir_effector_SfrC"/>
</dbReference>
<reference evidence="1 2" key="1">
    <citation type="submission" date="2018-03" db="EMBL/GenBank/DDBJ databases">
        <title>Draft genome sequence of the first documented clinical Siccibacter turicensis isolate in Austria.</title>
        <authorList>
            <person name="Lepuschitz S."/>
            <person name="Pekard-Amenitsch S."/>
            <person name="Haunold R."/>
            <person name="Schill S."/>
            <person name="Mach R."/>
            <person name="Allerberger F."/>
            <person name="Ruppitsch W."/>
            <person name="Forsythe S.J."/>
        </authorList>
    </citation>
    <scope>NUCLEOTIDE SEQUENCE [LARGE SCALE GENOMIC DNA]</scope>
    <source>
        <strain evidence="1 2">6100069499-17</strain>
    </source>
</reference>
<dbReference type="Pfam" id="PF10139">
    <property type="entry name" value="Virul_Fac"/>
    <property type="match status" value="2"/>
</dbReference>
<evidence type="ECO:0000313" key="1">
    <source>
        <dbReference type="EMBL" id="PSN08398.1"/>
    </source>
</evidence>
<organism evidence="1 2">
    <name type="scientific">Siccibacter turicensis</name>
    <dbReference type="NCBI Taxonomy" id="357233"/>
    <lineage>
        <taxon>Bacteria</taxon>
        <taxon>Pseudomonadati</taxon>
        <taxon>Pseudomonadota</taxon>
        <taxon>Gammaproteobacteria</taxon>
        <taxon>Enterobacterales</taxon>
        <taxon>Enterobacteriaceae</taxon>
        <taxon>Siccibacter</taxon>
    </lineage>
</organism>
<gene>
    <name evidence="1" type="ORF">C7G83_09535</name>
</gene>
<keyword evidence="2" id="KW-1185">Reference proteome</keyword>
<accession>A0A2P8VMW0</accession>
<sequence length="720" mass="79604">MSIVTPEQTKLNALMTWVLTARTTSPLLDDEADALLANLNEASAHFRAIARAQQRPPVLGLYGHSHEGKAHLLRSLVGSADGRIVVNLGDKPVDYLNQINPGHRPLSLALRFVPRPAGFTDGYPLTLRLFSEADLVQLLMLHYHAQPGARAPERLAVEQHIQRLRDMSQPQTLPGSRPDEIMQIARHWQTLVPASERHLDDAHWQQLAEIVPTLDLAGRALAWSLFWGEQRELTQHWLELAEALQRLGHAGEVFAPQSLLIDNFSLPVDGFLTESELREDDNADVLVRPVEQGEAGPAVNLALSVLNRLCAELVLPVPQQALDDVEVVDIPGFCLIDGVDMALTRRRFLLEWYRKQLQPDVLLICNAAPSRAAIPALSRQLWHWVETTQPAKEDALPGLVWAITPHDARFSDGEHLDEAIQRLLGKPGQRWGTLQALDGRNLQRLTEWLGQALDATHHAGRLAGLRRAGDSRLAQLFSRFNVETQANSDAAKAEAEQTVRGLQRIAARHGELLEGLLPAGLVQQLPQPEAPVITAAPRTPFDLNVDLFAAPQMQEEGQQAAPSHGNALHKAWVNHVRHWTRRADVATHFGLTGEALQHLGDILVVTSYRLDLAAALDEAMHTAARGQARLGDFLTWLGYDAIAPASRPASRVQPGATIFAPAPAQHGRLTKLGEQPAHAATQFVYDWLVALYTRAVENIGYQHPLDINDKQRDTLRKLLG</sequence>
<dbReference type="OrthoDB" id="1060501at2"/>
<dbReference type="RefSeq" id="WP_106877036.1">
    <property type="nucleotide sequence ID" value="NZ_PYEP01000003.1"/>
</dbReference>
<dbReference type="EMBL" id="PYEP01000003">
    <property type="protein sequence ID" value="PSN08398.1"/>
    <property type="molecule type" value="Genomic_DNA"/>
</dbReference>